<gene>
    <name evidence="6" type="ORF">AAD027_16175</name>
</gene>
<dbReference type="SUPFAM" id="SSF51215">
    <property type="entry name" value="Regulatory protein AraC"/>
    <property type="match status" value="1"/>
</dbReference>
<evidence type="ECO:0000259" key="5">
    <source>
        <dbReference type="PROSITE" id="PS01124"/>
    </source>
</evidence>
<dbReference type="Proteomes" id="UP001459204">
    <property type="component" value="Unassembled WGS sequence"/>
</dbReference>
<evidence type="ECO:0000256" key="2">
    <source>
        <dbReference type="ARBA" id="ARBA00023125"/>
    </source>
</evidence>
<comment type="caution">
    <text evidence="6">The sequence shown here is derived from an EMBL/GenBank/DDBJ whole genome shotgun (WGS) entry which is preliminary data.</text>
</comment>
<dbReference type="InterPro" id="IPR050204">
    <property type="entry name" value="AraC_XylS_family_regulators"/>
</dbReference>
<dbReference type="InterPro" id="IPR018060">
    <property type="entry name" value="HTH_AraC"/>
</dbReference>
<accession>A0ABU9J5B5</accession>
<evidence type="ECO:0000256" key="4">
    <source>
        <dbReference type="ARBA" id="ARBA00023163"/>
    </source>
</evidence>
<dbReference type="Pfam" id="PF14525">
    <property type="entry name" value="AraC_binding_2"/>
    <property type="match status" value="1"/>
</dbReference>
<dbReference type="InterPro" id="IPR037923">
    <property type="entry name" value="HTH-like"/>
</dbReference>
<keyword evidence="4" id="KW-0804">Transcription</keyword>
<protein>
    <submittedName>
        <fullName evidence="6">AraC family transcriptional regulator</fullName>
    </submittedName>
</protein>
<feature type="domain" description="HTH araC/xylS-type" evidence="5">
    <location>
        <begin position="281"/>
        <end position="379"/>
    </location>
</feature>
<evidence type="ECO:0000313" key="7">
    <source>
        <dbReference type="Proteomes" id="UP001459204"/>
    </source>
</evidence>
<proteinExistence type="predicted"/>
<dbReference type="InterPro" id="IPR018062">
    <property type="entry name" value="HTH_AraC-typ_CS"/>
</dbReference>
<dbReference type="PROSITE" id="PS00041">
    <property type="entry name" value="HTH_ARAC_FAMILY_1"/>
    <property type="match status" value="1"/>
</dbReference>
<organism evidence="6 7">
    <name type="scientific">Pseudoxanthomonas putridarboris</name>
    <dbReference type="NCBI Taxonomy" id="752605"/>
    <lineage>
        <taxon>Bacteria</taxon>
        <taxon>Pseudomonadati</taxon>
        <taxon>Pseudomonadota</taxon>
        <taxon>Gammaproteobacteria</taxon>
        <taxon>Lysobacterales</taxon>
        <taxon>Lysobacteraceae</taxon>
        <taxon>Pseudoxanthomonas</taxon>
    </lineage>
</organism>
<evidence type="ECO:0000313" key="6">
    <source>
        <dbReference type="EMBL" id="MEL1265893.1"/>
    </source>
</evidence>
<name>A0ABU9J5B5_9GAMM</name>
<keyword evidence="7" id="KW-1185">Reference proteome</keyword>
<sequence length="389" mass="43097">MNVDFHSSDPLEVQRCLERIYAGNRFRFHEADRQASSSIVGSQRGAVGVYDVLHTAPFEFVSEGARSAYLVVLGTQGEGVFRRGDHAFHCGPGSGGVVSVTGESRVTGGQRLGHLSVHIDADRLTEHCGRWLGAELEAPPVFEQVPMSAELLHHWRQAAFGLQCLYRMQWCPESAMQSLTEHALSLLVTMHPHDYSAYLHRRSRLDKRRVREARWLIEHAREPLTESMLASRMGCSVIELAMGFREHAPDTPLETLLRSTWRRGGPGGGHGHGGLGPTQALAVDDYIRRNIADRIRVADLARVAGLGQPHFLSRFRATFGTTPAQYVIHRRIEEAKRLLSETKMSVADIAADTGFSSHSHLSDQFSLRVGESPIAFRGKSRADRPGAAK</sequence>
<evidence type="ECO:0000256" key="1">
    <source>
        <dbReference type="ARBA" id="ARBA00023015"/>
    </source>
</evidence>
<evidence type="ECO:0000256" key="3">
    <source>
        <dbReference type="ARBA" id="ARBA00023159"/>
    </source>
</evidence>
<dbReference type="Gene3D" id="1.10.10.60">
    <property type="entry name" value="Homeodomain-like"/>
    <property type="match status" value="1"/>
</dbReference>
<dbReference type="InterPro" id="IPR009057">
    <property type="entry name" value="Homeodomain-like_sf"/>
</dbReference>
<dbReference type="EMBL" id="JBBWWT010000009">
    <property type="protein sequence ID" value="MEL1265893.1"/>
    <property type="molecule type" value="Genomic_DNA"/>
</dbReference>
<dbReference type="InterPro" id="IPR035418">
    <property type="entry name" value="AraC-bd_2"/>
</dbReference>
<dbReference type="RefSeq" id="WP_341727066.1">
    <property type="nucleotide sequence ID" value="NZ_JBBWWT010000009.1"/>
</dbReference>
<keyword evidence="2" id="KW-0238">DNA-binding</keyword>
<dbReference type="SUPFAM" id="SSF46689">
    <property type="entry name" value="Homeodomain-like"/>
    <property type="match status" value="2"/>
</dbReference>
<dbReference type="PROSITE" id="PS01124">
    <property type="entry name" value="HTH_ARAC_FAMILY_2"/>
    <property type="match status" value="1"/>
</dbReference>
<dbReference type="PANTHER" id="PTHR46796">
    <property type="entry name" value="HTH-TYPE TRANSCRIPTIONAL ACTIVATOR RHAS-RELATED"/>
    <property type="match status" value="1"/>
</dbReference>
<dbReference type="SMART" id="SM00342">
    <property type="entry name" value="HTH_ARAC"/>
    <property type="match status" value="1"/>
</dbReference>
<reference evidence="6 7" key="1">
    <citation type="submission" date="2024-04" db="EMBL/GenBank/DDBJ databases">
        <title>Draft genome sequence of Pseudoxanthomonas putridarboris WD12.</title>
        <authorList>
            <person name="Oh J."/>
        </authorList>
    </citation>
    <scope>NUCLEOTIDE SEQUENCE [LARGE SCALE GENOMIC DNA]</scope>
    <source>
        <strain evidence="6 7">WD12</strain>
    </source>
</reference>
<dbReference type="PANTHER" id="PTHR46796:SF6">
    <property type="entry name" value="ARAC SUBFAMILY"/>
    <property type="match status" value="1"/>
</dbReference>
<keyword evidence="1" id="KW-0805">Transcription regulation</keyword>
<dbReference type="Pfam" id="PF12833">
    <property type="entry name" value="HTH_18"/>
    <property type="match status" value="1"/>
</dbReference>
<keyword evidence="3" id="KW-0010">Activator</keyword>